<dbReference type="AlphaFoldDB" id="A0A2U2MWY8"/>
<organism evidence="1 2">
    <name type="scientific">Sediminicurvatus halobius</name>
    <dbReference type="NCBI Taxonomy" id="2182432"/>
    <lineage>
        <taxon>Bacteria</taxon>
        <taxon>Pseudomonadati</taxon>
        <taxon>Pseudomonadota</taxon>
        <taxon>Gammaproteobacteria</taxon>
        <taxon>Chromatiales</taxon>
        <taxon>Ectothiorhodospiraceae</taxon>
        <taxon>Sediminicurvatus</taxon>
    </lineage>
</organism>
<evidence type="ECO:0008006" key="3">
    <source>
        <dbReference type="Google" id="ProtNLM"/>
    </source>
</evidence>
<sequence length="163" mass="17890">MELTTHLSEQLDIRFGINRFSDGTGPLADAGDDFASLEDDFAASALLDWEFAPGGLRVTGGALYGDLGWGHGTLDGWSRSQDDLDRDGLEDVRTYIGLGWDADFGNQNRLGLQLDLGVAFEGVPVEEGSDGELLRAQEDARLGQRFESFRYVPMFSAGVEYRF</sequence>
<gene>
    <name evidence="1" type="ORF">DEM34_16925</name>
</gene>
<reference evidence="1 2" key="1">
    <citation type="submission" date="2018-05" db="EMBL/GenBank/DDBJ databases">
        <title>Spiribacter halobius sp. nov., a moderately halophilic bacterium isolated from marine solar saltern.</title>
        <authorList>
            <person name="Zheng W.-S."/>
            <person name="Lu D.-C."/>
            <person name="Du Z.-J."/>
        </authorList>
    </citation>
    <scope>NUCLEOTIDE SEQUENCE [LARGE SCALE GENOMIC DNA]</scope>
    <source>
        <strain evidence="1 2">E85</strain>
    </source>
</reference>
<keyword evidence="2" id="KW-1185">Reference proteome</keyword>
<evidence type="ECO:0000313" key="1">
    <source>
        <dbReference type="EMBL" id="PWG61342.1"/>
    </source>
</evidence>
<dbReference type="EMBL" id="QFFI01000038">
    <property type="protein sequence ID" value="PWG61342.1"/>
    <property type="molecule type" value="Genomic_DNA"/>
</dbReference>
<dbReference type="Gene3D" id="2.40.160.170">
    <property type="match status" value="1"/>
</dbReference>
<name>A0A2U2MWY8_9GAMM</name>
<accession>A0A2U2MWY8</accession>
<proteinExistence type="predicted"/>
<comment type="caution">
    <text evidence="1">The sequence shown here is derived from an EMBL/GenBank/DDBJ whole genome shotgun (WGS) entry which is preliminary data.</text>
</comment>
<protein>
    <recommendedName>
        <fullName evidence="3">Outer membrane protein beta-barrel domain-containing protein</fullName>
    </recommendedName>
</protein>
<dbReference type="Proteomes" id="UP000245474">
    <property type="component" value="Unassembled WGS sequence"/>
</dbReference>
<evidence type="ECO:0000313" key="2">
    <source>
        <dbReference type="Proteomes" id="UP000245474"/>
    </source>
</evidence>